<dbReference type="AlphaFoldDB" id="A0A256GE08"/>
<gene>
    <name evidence="2" type="ORF">CEV34_5671</name>
</gene>
<evidence type="ECO:0000313" key="3">
    <source>
        <dbReference type="Proteomes" id="UP000216188"/>
    </source>
</evidence>
<name>A0A256GE08_9HYPH</name>
<feature type="compositionally biased region" description="Basic and acidic residues" evidence="1">
    <location>
        <begin position="186"/>
        <end position="195"/>
    </location>
</feature>
<comment type="caution">
    <text evidence="2">The sequence shown here is derived from an EMBL/GenBank/DDBJ whole genome shotgun (WGS) entry which is preliminary data.</text>
</comment>
<organism evidence="2 3">
    <name type="scientific">Brucella pseudogrignonensis</name>
    <dbReference type="NCBI Taxonomy" id="419475"/>
    <lineage>
        <taxon>Bacteria</taxon>
        <taxon>Pseudomonadati</taxon>
        <taxon>Pseudomonadota</taxon>
        <taxon>Alphaproteobacteria</taxon>
        <taxon>Hyphomicrobiales</taxon>
        <taxon>Brucellaceae</taxon>
        <taxon>Brucella/Ochrobactrum group</taxon>
        <taxon>Brucella</taxon>
    </lineage>
</organism>
<feature type="region of interest" description="Disordered" evidence="1">
    <location>
        <begin position="170"/>
        <end position="195"/>
    </location>
</feature>
<protein>
    <recommendedName>
        <fullName evidence="4">HARP domain-containing protein</fullName>
    </recommendedName>
</protein>
<proteinExistence type="predicted"/>
<evidence type="ECO:0000256" key="1">
    <source>
        <dbReference type="SAM" id="MobiDB-lite"/>
    </source>
</evidence>
<keyword evidence="3" id="KW-1185">Reference proteome</keyword>
<reference evidence="2 3" key="1">
    <citation type="submission" date="2017-07" db="EMBL/GenBank/DDBJ databases">
        <title>Phylogenetic study on the rhizospheric bacterium Ochrobactrum sp. A44.</title>
        <authorList>
            <person name="Krzyzanowska D.M."/>
            <person name="Ossowicki A."/>
            <person name="Rajewska M."/>
            <person name="Maciag T."/>
            <person name="Kaczynski Z."/>
            <person name="Czerwicka M."/>
            <person name="Jafra S."/>
        </authorList>
    </citation>
    <scope>NUCLEOTIDE SEQUENCE [LARGE SCALE GENOMIC DNA]</scope>
    <source>
        <strain evidence="2 3">CCUG 30717</strain>
    </source>
</reference>
<feature type="compositionally biased region" description="Basic and acidic residues" evidence="1">
    <location>
        <begin position="170"/>
        <end position="179"/>
    </location>
</feature>
<evidence type="ECO:0008006" key="4">
    <source>
        <dbReference type="Google" id="ProtNLM"/>
    </source>
</evidence>
<evidence type="ECO:0000313" key="2">
    <source>
        <dbReference type="EMBL" id="OYR24861.1"/>
    </source>
</evidence>
<dbReference type="EMBL" id="NNRM01000030">
    <property type="protein sequence ID" value="OYR24861.1"/>
    <property type="molecule type" value="Genomic_DNA"/>
</dbReference>
<accession>A0A256GE08</accession>
<sequence length="315" mass="37324">MHLVCTRSDGRFSCPIVGTGAFEMDKNDRFDTGEVDQATITFPFDRMTVQRFRKEFPRARWSDWHKAWLVPGKTASRRIERWLEREASRANPFAEEKGRDAYEFEPILSSYLSVDSDGISIKTPYSKRLVEEIRQISFARWDPHFKMWRVPFASYDELLQRWETIENEARRSEPEERLKRTQARKGSKEERRERLRANERRRRRIPLTAEALPPLNRPITTQAYGIIVIREITGELVNSELINDVYPDLEGDYVWGFWRLPSLDELVQTWPNKKDLSASERQRGWWHPDLEELREGRRVARTRARARRAVSAATD</sequence>
<dbReference type="Proteomes" id="UP000216188">
    <property type="component" value="Unassembled WGS sequence"/>
</dbReference>